<accession>A0A8J6NGU0</accession>
<keyword evidence="3" id="KW-0808">Transferase</keyword>
<organism evidence="9 10">
    <name type="scientific">Candidatus Desulfolinea nitratireducens</name>
    <dbReference type="NCBI Taxonomy" id="2841698"/>
    <lineage>
        <taxon>Bacteria</taxon>
        <taxon>Bacillati</taxon>
        <taxon>Chloroflexota</taxon>
        <taxon>Anaerolineae</taxon>
        <taxon>Anaerolineales</taxon>
        <taxon>Anaerolineales incertae sedis</taxon>
        <taxon>Candidatus Desulfolinea</taxon>
    </lineage>
</organism>
<gene>
    <name evidence="9" type="ORF">H8E29_04970</name>
</gene>
<feature type="transmembrane region" description="Helical" evidence="8">
    <location>
        <begin position="267"/>
        <end position="286"/>
    </location>
</feature>
<feature type="transmembrane region" description="Helical" evidence="8">
    <location>
        <begin position="100"/>
        <end position="118"/>
    </location>
</feature>
<evidence type="ECO:0000256" key="4">
    <source>
        <dbReference type="ARBA" id="ARBA00022692"/>
    </source>
</evidence>
<dbReference type="InterPro" id="IPR018584">
    <property type="entry name" value="GT87"/>
</dbReference>
<keyword evidence="5 8" id="KW-1133">Transmembrane helix</keyword>
<dbReference type="GO" id="GO:0005886">
    <property type="term" value="C:plasma membrane"/>
    <property type="evidence" value="ECO:0007669"/>
    <property type="project" value="UniProtKB-SubCell"/>
</dbReference>
<keyword evidence="4 8" id="KW-0812">Transmembrane</keyword>
<evidence type="ECO:0000256" key="5">
    <source>
        <dbReference type="ARBA" id="ARBA00022989"/>
    </source>
</evidence>
<feature type="transmembrane region" description="Helical" evidence="8">
    <location>
        <begin position="124"/>
        <end position="140"/>
    </location>
</feature>
<name>A0A8J6NGU0_9CHLR</name>
<comment type="caution">
    <text evidence="9">The sequence shown here is derived from an EMBL/GenBank/DDBJ whole genome shotgun (WGS) entry which is preliminary data.</text>
</comment>
<feature type="transmembrane region" description="Helical" evidence="8">
    <location>
        <begin position="172"/>
        <end position="200"/>
    </location>
</feature>
<protein>
    <submittedName>
        <fullName evidence="9">DUF2029 domain-containing protein</fullName>
    </submittedName>
</protein>
<reference evidence="9 10" key="1">
    <citation type="submission" date="2020-08" db="EMBL/GenBank/DDBJ databases">
        <title>Bridging the membrane lipid divide: bacteria of the FCB group superphylum have the potential to synthesize archaeal ether lipids.</title>
        <authorList>
            <person name="Villanueva L."/>
            <person name="Von Meijenfeldt F.A.B."/>
            <person name="Westbye A.B."/>
            <person name="Yadav S."/>
            <person name="Hopmans E.C."/>
            <person name="Dutilh B.E."/>
            <person name="Sinninghe Damste J.S."/>
        </authorList>
    </citation>
    <scope>NUCLEOTIDE SEQUENCE [LARGE SCALE GENOMIC DNA]</scope>
    <source>
        <strain evidence="9">NIOZ-UU36</strain>
    </source>
</reference>
<evidence type="ECO:0000313" key="9">
    <source>
        <dbReference type="EMBL" id="MBC8334596.1"/>
    </source>
</evidence>
<dbReference type="AlphaFoldDB" id="A0A8J6NGU0"/>
<evidence type="ECO:0000256" key="1">
    <source>
        <dbReference type="ARBA" id="ARBA00004651"/>
    </source>
</evidence>
<comment type="similarity">
    <text evidence="7">Belongs to the glycosyltransferase 87 family.</text>
</comment>
<comment type="subcellular location">
    <subcellularLocation>
        <location evidence="1">Cell membrane</location>
        <topology evidence="1">Multi-pass membrane protein</topology>
    </subcellularLocation>
</comment>
<feature type="transmembrane region" description="Helical" evidence="8">
    <location>
        <begin position="342"/>
        <end position="361"/>
    </location>
</feature>
<evidence type="ECO:0000256" key="3">
    <source>
        <dbReference type="ARBA" id="ARBA00022679"/>
    </source>
</evidence>
<dbReference type="GO" id="GO:0016758">
    <property type="term" value="F:hexosyltransferase activity"/>
    <property type="evidence" value="ECO:0007669"/>
    <property type="project" value="InterPro"/>
</dbReference>
<evidence type="ECO:0000256" key="7">
    <source>
        <dbReference type="ARBA" id="ARBA00024033"/>
    </source>
</evidence>
<keyword evidence="6 8" id="KW-0472">Membrane</keyword>
<feature type="transmembrane region" description="Helical" evidence="8">
    <location>
        <begin position="317"/>
        <end position="335"/>
    </location>
</feature>
<evidence type="ECO:0000313" key="10">
    <source>
        <dbReference type="Proteomes" id="UP000614469"/>
    </source>
</evidence>
<proteinExistence type="inferred from homology"/>
<evidence type="ECO:0000256" key="8">
    <source>
        <dbReference type="SAM" id="Phobius"/>
    </source>
</evidence>
<evidence type="ECO:0000256" key="6">
    <source>
        <dbReference type="ARBA" id="ARBA00023136"/>
    </source>
</evidence>
<feature type="transmembrane region" description="Helical" evidence="8">
    <location>
        <begin position="293"/>
        <end position="311"/>
    </location>
</feature>
<feature type="transmembrane region" description="Helical" evidence="8">
    <location>
        <begin position="367"/>
        <end position="385"/>
    </location>
</feature>
<dbReference type="Proteomes" id="UP000614469">
    <property type="component" value="Unassembled WGS sequence"/>
</dbReference>
<sequence length="408" mass="46021">MTKKIWGGILVILIIISLFIAAQSIATKADYINNDFLVFWLAGYSNWVDIDPYNASDWINARIQFGSENIPEPEFLYPLPLAVFLAPLGLLNLHQAFTMWVFLSACLIIISISIILRFGKTHPQIIYLAIPFLLFSPLFPPTLITLFLGQLSAVLLLFASLAIYFWQQRKWFWGGFFIAFFTLKPSIGLPLLALTTLWLLNKKQFKAISGIISASLLLLIIGLIKDPLWISKYLAIGSNKISNTFGFSPTIWGISGLSCDFDTSCTIIFGLIGILTFLAINIWLLFKWKDASLSLEYGQILIVSLLSAPYLWPYDQLLLLIPIFLGLITLIHQGFSPIKTILIFILISFFAIGLGLTANILEHPHENLYVLLSIIVWGMNTWILYRVNIEKRSSAHSEKSEINLLTRG</sequence>
<evidence type="ECO:0000256" key="2">
    <source>
        <dbReference type="ARBA" id="ARBA00022475"/>
    </source>
</evidence>
<dbReference type="Pfam" id="PF09594">
    <property type="entry name" value="GT87"/>
    <property type="match status" value="1"/>
</dbReference>
<feature type="transmembrane region" description="Helical" evidence="8">
    <location>
        <begin position="207"/>
        <end position="224"/>
    </location>
</feature>
<dbReference type="EMBL" id="JACNJN010000072">
    <property type="protein sequence ID" value="MBC8334596.1"/>
    <property type="molecule type" value="Genomic_DNA"/>
</dbReference>
<keyword evidence="2" id="KW-1003">Cell membrane</keyword>